<dbReference type="SUPFAM" id="SSF56784">
    <property type="entry name" value="HAD-like"/>
    <property type="match status" value="1"/>
</dbReference>
<dbReference type="InterPro" id="IPR036412">
    <property type="entry name" value="HAD-like_sf"/>
</dbReference>
<dbReference type="PRINTS" id="PR00413">
    <property type="entry name" value="HADHALOGNASE"/>
</dbReference>
<dbReference type="PANTHER" id="PTHR43316:SF3">
    <property type="entry name" value="HALOACID DEHALOGENASE, TYPE II (AFU_ORTHOLOGUE AFUA_2G07750)-RELATED"/>
    <property type="match status" value="1"/>
</dbReference>
<accession>A0ABR6M047</accession>
<dbReference type="EC" id="3.8.1.2" evidence="3"/>
<dbReference type="Gene3D" id="1.10.150.750">
    <property type="match status" value="1"/>
</dbReference>
<dbReference type="Gene3D" id="3.40.50.1000">
    <property type="entry name" value="HAD superfamily/HAD-like"/>
    <property type="match status" value="1"/>
</dbReference>
<feature type="region of interest" description="Disordered" evidence="2">
    <location>
        <begin position="173"/>
        <end position="250"/>
    </location>
</feature>
<dbReference type="InterPro" id="IPR006439">
    <property type="entry name" value="HAD-SF_hydro_IA"/>
</dbReference>
<dbReference type="PANTHER" id="PTHR43316">
    <property type="entry name" value="HYDROLASE, HALOACID DELAHOGENASE-RELATED"/>
    <property type="match status" value="1"/>
</dbReference>
<name>A0ABR6M047_9ACTN</name>
<evidence type="ECO:0000313" key="4">
    <source>
        <dbReference type="Proteomes" id="UP000530530"/>
    </source>
</evidence>
<feature type="compositionally biased region" description="Low complexity" evidence="2">
    <location>
        <begin position="206"/>
        <end position="236"/>
    </location>
</feature>
<protein>
    <submittedName>
        <fullName evidence="3">2-haloacid dehalogenase</fullName>
        <ecNumber evidence="3">3.8.1.2</ecNumber>
    </submittedName>
</protein>
<gene>
    <name evidence="3" type="ORF">BJY27_008997</name>
</gene>
<comment type="caution">
    <text evidence="3">The sequence shown here is derived from an EMBL/GenBank/DDBJ whole genome shotgun (WGS) entry which is preliminary data.</text>
</comment>
<keyword evidence="4" id="KW-1185">Reference proteome</keyword>
<feature type="compositionally biased region" description="Polar residues" evidence="2">
    <location>
        <begin position="237"/>
        <end position="250"/>
    </location>
</feature>
<dbReference type="GO" id="GO:0018784">
    <property type="term" value="F:(S)-2-haloacid dehalogenase activity"/>
    <property type="evidence" value="ECO:0007669"/>
    <property type="project" value="UniProtKB-EC"/>
</dbReference>
<sequence length="250" mass="27246">MRQVVTFDAYGTLVDFELVPATLKTLQDRLDLDGLDVDKFLDNFRVMRFQAVLEAYRPYDEVLHSSLEKAMRLHGLEFRTSDGDALVEAVSGFGPFPEVPDALRALKSRYEIAIISNTNDDLIARNIERVGVDFDHVITAQQAGAYKPSRETFAYAHKTIGVDPSQVIHTAQGSAAASPDCPPRCTPPARARTSCSWRRARSAPVPRGATAACAPRASPSPPARRASATGSRAPASCTTPSARRWTSSRS</sequence>
<dbReference type="Proteomes" id="UP000530530">
    <property type="component" value="Unassembled WGS sequence"/>
</dbReference>
<proteinExistence type="predicted"/>
<dbReference type="InterPro" id="IPR051540">
    <property type="entry name" value="S-2-haloacid_dehalogenase"/>
</dbReference>
<evidence type="ECO:0000256" key="1">
    <source>
        <dbReference type="ARBA" id="ARBA00022801"/>
    </source>
</evidence>
<reference evidence="3 4" key="1">
    <citation type="submission" date="2020-08" db="EMBL/GenBank/DDBJ databases">
        <title>Sequencing the genomes of 1000 actinobacteria strains.</title>
        <authorList>
            <person name="Klenk H.-P."/>
        </authorList>
    </citation>
    <scope>NUCLEOTIDE SEQUENCE [LARGE SCALE GENOMIC DNA]</scope>
    <source>
        <strain evidence="3 4">DSM 41530</strain>
    </source>
</reference>
<dbReference type="NCBIfam" id="TIGR01493">
    <property type="entry name" value="HAD-SF-IA-v2"/>
    <property type="match status" value="1"/>
</dbReference>
<dbReference type="EMBL" id="JACHNG010000002">
    <property type="protein sequence ID" value="MBB4787950.1"/>
    <property type="molecule type" value="Genomic_DNA"/>
</dbReference>
<dbReference type="NCBIfam" id="TIGR01549">
    <property type="entry name" value="HAD-SF-IA-v1"/>
    <property type="match status" value="1"/>
</dbReference>
<dbReference type="SFLD" id="SFLDS00003">
    <property type="entry name" value="Haloacid_Dehalogenase"/>
    <property type="match status" value="1"/>
</dbReference>
<evidence type="ECO:0000256" key="2">
    <source>
        <dbReference type="SAM" id="MobiDB-lite"/>
    </source>
</evidence>
<organism evidence="3 4">
    <name type="scientific">Streptomyces rapamycinicus</name>
    <dbReference type="NCBI Taxonomy" id="1226757"/>
    <lineage>
        <taxon>Bacteria</taxon>
        <taxon>Bacillati</taxon>
        <taxon>Actinomycetota</taxon>
        <taxon>Actinomycetes</taxon>
        <taxon>Kitasatosporales</taxon>
        <taxon>Streptomycetaceae</taxon>
        <taxon>Streptomyces</taxon>
        <taxon>Streptomyces violaceusniger group</taxon>
    </lineage>
</organism>
<dbReference type="SFLD" id="SFLDG01129">
    <property type="entry name" value="C1.5:_HAD__Beta-PGM__Phosphata"/>
    <property type="match status" value="1"/>
</dbReference>
<keyword evidence="1 3" id="KW-0378">Hydrolase</keyword>
<evidence type="ECO:0000313" key="3">
    <source>
        <dbReference type="EMBL" id="MBB4787950.1"/>
    </source>
</evidence>
<dbReference type="Pfam" id="PF00702">
    <property type="entry name" value="Hydrolase"/>
    <property type="match status" value="1"/>
</dbReference>
<dbReference type="InterPro" id="IPR023214">
    <property type="entry name" value="HAD_sf"/>
</dbReference>